<gene>
    <name evidence="1" type="ORF">Gogos_020331</name>
</gene>
<keyword evidence="2" id="KW-1185">Reference proteome</keyword>
<evidence type="ECO:0000313" key="1">
    <source>
        <dbReference type="EMBL" id="MBA0753617.1"/>
    </source>
</evidence>
<sequence length="41" mass="5207">MVWLSFSKPWDMLRRQSPIYLIGLIRELRQFWRFWQKLSGH</sequence>
<name>A0A7J9CYP3_GOSGO</name>
<evidence type="ECO:0000313" key="2">
    <source>
        <dbReference type="Proteomes" id="UP000593579"/>
    </source>
</evidence>
<organism evidence="1 2">
    <name type="scientific">Gossypium gossypioides</name>
    <name type="common">Mexican cotton</name>
    <name type="synonym">Selera gossypioides</name>
    <dbReference type="NCBI Taxonomy" id="34282"/>
    <lineage>
        <taxon>Eukaryota</taxon>
        <taxon>Viridiplantae</taxon>
        <taxon>Streptophyta</taxon>
        <taxon>Embryophyta</taxon>
        <taxon>Tracheophyta</taxon>
        <taxon>Spermatophyta</taxon>
        <taxon>Magnoliopsida</taxon>
        <taxon>eudicotyledons</taxon>
        <taxon>Gunneridae</taxon>
        <taxon>Pentapetalae</taxon>
        <taxon>rosids</taxon>
        <taxon>malvids</taxon>
        <taxon>Malvales</taxon>
        <taxon>Malvaceae</taxon>
        <taxon>Malvoideae</taxon>
        <taxon>Gossypium</taxon>
    </lineage>
</organism>
<dbReference type="OrthoDB" id="1430424at2759"/>
<accession>A0A7J9CYP3</accession>
<dbReference type="EMBL" id="JABEZY010257096">
    <property type="protein sequence ID" value="MBA0753617.1"/>
    <property type="molecule type" value="Genomic_DNA"/>
</dbReference>
<dbReference type="Proteomes" id="UP000593579">
    <property type="component" value="Unassembled WGS sequence"/>
</dbReference>
<comment type="caution">
    <text evidence="1">The sequence shown here is derived from an EMBL/GenBank/DDBJ whole genome shotgun (WGS) entry which is preliminary data.</text>
</comment>
<dbReference type="AlphaFoldDB" id="A0A7J9CYP3"/>
<proteinExistence type="predicted"/>
<protein>
    <submittedName>
        <fullName evidence="1">Uncharacterized protein</fullName>
    </submittedName>
</protein>
<reference evidence="1 2" key="1">
    <citation type="journal article" date="2019" name="Genome Biol. Evol.">
        <title>Insights into the evolution of the New World diploid cottons (Gossypium, subgenus Houzingenia) based on genome sequencing.</title>
        <authorList>
            <person name="Grover C.E."/>
            <person name="Arick M.A. 2nd"/>
            <person name="Thrash A."/>
            <person name="Conover J.L."/>
            <person name="Sanders W.S."/>
            <person name="Peterson D.G."/>
            <person name="Frelichowski J.E."/>
            <person name="Scheffler J.A."/>
            <person name="Scheffler B.E."/>
            <person name="Wendel J.F."/>
        </authorList>
    </citation>
    <scope>NUCLEOTIDE SEQUENCE [LARGE SCALE GENOMIC DNA]</scope>
    <source>
        <strain evidence="1">5</strain>
        <tissue evidence="1">Leaf</tissue>
    </source>
</reference>